<dbReference type="Proteomes" id="UP000247612">
    <property type="component" value="Unassembled WGS sequence"/>
</dbReference>
<dbReference type="EMBL" id="QJKH01000016">
    <property type="protein sequence ID" value="PXX75964.1"/>
    <property type="molecule type" value="Genomic_DNA"/>
</dbReference>
<dbReference type="STRING" id="1034346.GCA_000313565_01781"/>
<dbReference type="Gene3D" id="3.40.50.360">
    <property type="match status" value="1"/>
</dbReference>
<dbReference type="RefSeq" id="WP_022938085.1">
    <property type="nucleotide sequence ID" value="NZ_CABKRQ010000004.1"/>
</dbReference>
<dbReference type="AlphaFoldDB" id="A0A318KKS9"/>
<name>A0A318KKS9_9FIRM</name>
<dbReference type="Pfam" id="PF03358">
    <property type="entry name" value="FMN_red"/>
    <property type="match status" value="1"/>
</dbReference>
<dbReference type="PANTHER" id="PTHR43741">
    <property type="entry name" value="FMN-DEPENDENT NADH-AZOREDUCTASE 1"/>
    <property type="match status" value="1"/>
</dbReference>
<protein>
    <submittedName>
        <fullName evidence="2">NADPH-dependent FMN reductase</fullName>
    </submittedName>
</protein>
<dbReference type="GO" id="GO:0016491">
    <property type="term" value="F:oxidoreductase activity"/>
    <property type="evidence" value="ECO:0007669"/>
    <property type="project" value="InterPro"/>
</dbReference>
<organism evidence="2 3">
    <name type="scientific">Dielma fastidiosa</name>
    <dbReference type="NCBI Taxonomy" id="1034346"/>
    <lineage>
        <taxon>Bacteria</taxon>
        <taxon>Bacillati</taxon>
        <taxon>Bacillota</taxon>
        <taxon>Erysipelotrichia</taxon>
        <taxon>Erysipelotrichales</taxon>
        <taxon>Erysipelotrichaceae</taxon>
        <taxon>Dielma</taxon>
    </lineage>
</organism>
<dbReference type="OrthoDB" id="9805976at2"/>
<dbReference type="InterPro" id="IPR029039">
    <property type="entry name" value="Flavoprotein-like_sf"/>
</dbReference>
<proteinExistence type="predicted"/>
<evidence type="ECO:0000313" key="3">
    <source>
        <dbReference type="Proteomes" id="UP000247612"/>
    </source>
</evidence>
<sequence>MKNILILSASPRKGGNSDLLCDEFMRGALDAGNQVEKLCLSDYKINYCTGCGLCSEFGKPCPQTDDMAMILEKMIAADVLVMATPVYFYTMNAQMKTLIDRACARYMEISHKEFYYILAAAENDRALMTRTIEGFRGFTDCLEEPVEKGVIYGIGAWKKGEIKPLPVMHEAYEMGMKV</sequence>
<dbReference type="InterPro" id="IPR050104">
    <property type="entry name" value="FMN-dep_NADH:Q_OxRdtase_AzoR1"/>
</dbReference>
<dbReference type="PANTHER" id="PTHR43741:SF4">
    <property type="entry name" value="FMN-DEPENDENT NADH:QUINONE OXIDOREDUCTASE"/>
    <property type="match status" value="1"/>
</dbReference>
<dbReference type="SUPFAM" id="SSF52218">
    <property type="entry name" value="Flavoproteins"/>
    <property type="match status" value="1"/>
</dbReference>
<evidence type="ECO:0000259" key="1">
    <source>
        <dbReference type="Pfam" id="PF03358"/>
    </source>
</evidence>
<dbReference type="InterPro" id="IPR005025">
    <property type="entry name" value="FMN_Rdtase-like_dom"/>
</dbReference>
<keyword evidence="3" id="KW-1185">Reference proteome</keyword>
<comment type="caution">
    <text evidence="2">The sequence shown here is derived from an EMBL/GenBank/DDBJ whole genome shotgun (WGS) entry which is preliminary data.</text>
</comment>
<feature type="domain" description="NADPH-dependent FMN reductase-like" evidence="1">
    <location>
        <begin position="3"/>
        <end position="120"/>
    </location>
</feature>
<evidence type="ECO:0000313" key="2">
    <source>
        <dbReference type="EMBL" id="PXX75964.1"/>
    </source>
</evidence>
<reference evidence="2 3" key="1">
    <citation type="submission" date="2018-05" db="EMBL/GenBank/DDBJ databases">
        <title>Genomic Encyclopedia of Type Strains, Phase IV (KMG-IV): sequencing the most valuable type-strain genomes for metagenomic binning, comparative biology and taxonomic classification.</title>
        <authorList>
            <person name="Goeker M."/>
        </authorList>
    </citation>
    <scope>NUCLEOTIDE SEQUENCE [LARGE SCALE GENOMIC DNA]</scope>
    <source>
        <strain evidence="2 3">JC118</strain>
    </source>
</reference>
<accession>A0A318KKS9</accession>
<gene>
    <name evidence="2" type="ORF">DES51_11655</name>
</gene>